<reference evidence="7 8" key="1">
    <citation type="submission" date="2019-08" db="EMBL/GenBank/DDBJ databases">
        <authorList>
            <person name="Vazquez-Campos X."/>
        </authorList>
    </citation>
    <scope>NUCLEOTIDE SEQUENCE [LARGE SCALE GENOMIC DNA]</scope>
    <source>
        <strain evidence="7">LFW-283_2</strain>
    </source>
</reference>
<name>A0A5E4LRD5_9ARCH</name>
<feature type="binding site" evidence="5">
    <location>
        <begin position="64"/>
        <end position="68"/>
    </location>
    <ligand>
        <name>ATP</name>
        <dbReference type="ChEBI" id="CHEBI:30616"/>
    </ligand>
</feature>
<dbReference type="InterPro" id="IPR003593">
    <property type="entry name" value="AAA+_ATPase"/>
</dbReference>
<dbReference type="InterPro" id="IPR027417">
    <property type="entry name" value="P-loop_NTPase"/>
</dbReference>
<evidence type="ECO:0000313" key="8">
    <source>
        <dbReference type="Proteomes" id="UP000789941"/>
    </source>
</evidence>
<dbReference type="InterPro" id="IPR049945">
    <property type="entry name" value="AAA_22"/>
</dbReference>
<dbReference type="AlphaFoldDB" id="A0A5E4LRD5"/>
<dbReference type="InterPro" id="IPR014277">
    <property type="entry name" value="Orc1/Cdc6_arc"/>
</dbReference>
<sequence>MVGYFDDGNSGSSIIRDEKILLPDYLPDELIQRDHELQYIADCIKPLLGKRMPQNLFIHGSSGTGKTTCVRYLIRQLSEQSSSILPVYVNCWENPTQLAIYNKIVEEMRLPLPRRGLAADEIFDKIMQFVKNYKKPILLVLDEMDAIRHEELLYVISRSNEKMLAFGIIGISNNKSLLSKLDQRIRSSLRFSEMEFQAYSEEQLSSILRLRAERALEPASFDEKLLLKIARSVEDGSARVAIERLWKAAKNAEHASKSKIMIQDLEDILSDTSAFKKQELNLSPEESFILELLKSGELGSTELYTLFSKKYDKSKRQIRYYIDSLEQKKLIESNVVESGSTFKSRIFKLMDRK</sequence>
<dbReference type="SUPFAM" id="SSF52540">
    <property type="entry name" value="P-loop containing nucleoside triphosphate hydrolases"/>
    <property type="match status" value="1"/>
</dbReference>
<comment type="function">
    <text evidence="5">Involved in regulation of DNA replication.</text>
</comment>
<dbReference type="NCBIfam" id="TIGR02928">
    <property type="entry name" value="orc1/cdc6 family replication initiation protein"/>
    <property type="match status" value="1"/>
</dbReference>
<organism evidence="7 8">
    <name type="scientific">Candidatus Bilamarchaeum dharawalense</name>
    <dbReference type="NCBI Taxonomy" id="2885759"/>
    <lineage>
        <taxon>Archaea</taxon>
        <taxon>Candidatus Micrarchaeota</taxon>
        <taxon>Candidatus Micrarchaeia</taxon>
        <taxon>Candidatus Anstonellales</taxon>
        <taxon>Candidatus Bilamarchaeaceae</taxon>
        <taxon>Candidatus Bilamarchaeum</taxon>
    </lineage>
</organism>
<evidence type="ECO:0000313" key="7">
    <source>
        <dbReference type="EMBL" id="VVC02612.1"/>
    </source>
</evidence>
<comment type="similarity">
    <text evidence="1 5">Belongs to the CDC6/cdc18 family.</text>
</comment>
<keyword evidence="2 5" id="KW-0235">DNA replication</keyword>
<feature type="domain" description="AAA+ ATPase" evidence="6">
    <location>
        <begin position="52"/>
        <end position="195"/>
    </location>
</feature>
<proteinExistence type="inferred from homology"/>
<dbReference type="CDD" id="cd00009">
    <property type="entry name" value="AAA"/>
    <property type="match status" value="1"/>
</dbReference>
<evidence type="ECO:0000256" key="4">
    <source>
        <dbReference type="ARBA" id="ARBA00022840"/>
    </source>
</evidence>
<dbReference type="Pfam" id="PF22703">
    <property type="entry name" value="Cdc6_lid"/>
    <property type="match status" value="1"/>
</dbReference>
<feature type="binding site" evidence="5">
    <location>
        <position position="199"/>
    </location>
    <ligand>
        <name>ATP</name>
        <dbReference type="ChEBI" id="CHEBI:30616"/>
    </ligand>
</feature>
<dbReference type="Proteomes" id="UP000789941">
    <property type="component" value="Unassembled WGS sequence"/>
</dbReference>
<feature type="binding site" evidence="5">
    <location>
        <position position="211"/>
    </location>
    <ligand>
        <name>ATP</name>
        <dbReference type="ChEBI" id="CHEBI:30616"/>
    </ligand>
</feature>
<evidence type="ECO:0000256" key="1">
    <source>
        <dbReference type="ARBA" id="ARBA00006184"/>
    </source>
</evidence>
<evidence type="ECO:0000256" key="3">
    <source>
        <dbReference type="ARBA" id="ARBA00022741"/>
    </source>
</evidence>
<dbReference type="PANTHER" id="PTHR10763">
    <property type="entry name" value="CELL DIVISION CONTROL PROTEIN 6-RELATED"/>
    <property type="match status" value="1"/>
</dbReference>
<keyword evidence="3 5" id="KW-0547">Nucleotide-binding</keyword>
<evidence type="ECO:0000259" key="6">
    <source>
        <dbReference type="SMART" id="SM00382"/>
    </source>
</evidence>
<dbReference type="GO" id="GO:0016887">
    <property type="term" value="F:ATP hydrolysis activity"/>
    <property type="evidence" value="ECO:0007669"/>
    <property type="project" value="InterPro"/>
</dbReference>
<dbReference type="InterPro" id="IPR055237">
    <property type="entry name" value="Cdc6_lid"/>
</dbReference>
<dbReference type="Gene3D" id="1.10.8.60">
    <property type="match status" value="1"/>
</dbReference>
<keyword evidence="4 5" id="KW-0067">ATP-binding</keyword>
<dbReference type="HAMAP" id="MF_01407">
    <property type="entry name" value="ORC1_type_DNA_replic_protein"/>
    <property type="match status" value="1"/>
</dbReference>
<dbReference type="GO" id="GO:0006260">
    <property type="term" value="P:DNA replication"/>
    <property type="evidence" value="ECO:0007669"/>
    <property type="project" value="UniProtKB-UniRule"/>
</dbReference>
<dbReference type="EMBL" id="CABMJJ010000001">
    <property type="protein sequence ID" value="VVC02612.1"/>
    <property type="molecule type" value="Genomic_DNA"/>
</dbReference>
<evidence type="ECO:0000256" key="5">
    <source>
        <dbReference type="HAMAP-Rule" id="MF_01407"/>
    </source>
</evidence>
<dbReference type="PANTHER" id="PTHR10763:SF26">
    <property type="entry name" value="CELL DIVISION CONTROL PROTEIN 6 HOMOLOG"/>
    <property type="match status" value="1"/>
</dbReference>
<dbReference type="InterPro" id="IPR050311">
    <property type="entry name" value="ORC1/CDC6"/>
</dbReference>
<dbReference type="Gene3D" id="3.40.50.300">
    <property type="entry name" value="P-loop containing nucleotide triphosphate hydrolases"/>
    <property type="match status" value="1"/>
</dbReference>
<dbReference type="GO" id="GO:0005524">
    <property type="term" value="F:ATP binding"/>
    <property type="evidence" value="ECO:0007669"/>
    <property type="project" value="UniProtKB-UniRule"/>
</dbReference>
<evidence type="ECO:0000256" key="2">
    <source>
        <dbReference type="ARBA" id="ARBA00022705"/>
    </source>
</evidence>
<dbReference type="SMART" id="SM00382">
    <property type="entry name" value="AAA"/>
    <property type="match status" value="1"/>
</dbReference>
<accession>A0A5E4LRD5</accession>
<gene>
    <name evidence="7" type="primary">cdc6-1</name>
    <name evidence="7" type="ORF">LFW2832_00113</name>
</gene>
<protein>
    <recommendedName>
        <fullName evidence="5">ORC1-type DNA replication protein</fullName>
    </recommendedName>
</protein>
<dbReference type="Pfam" id="PF13401">
    <property type="entry name" value="AAA_22"/>
    <property type="match status" value="1"/>
</dbReference>
<comment type="caution">
    <text evidence="7">The sequence shown here is derived from an EMBL/GenBank/DDBJ whole genome shotgun (WGS) entry which is preliminary data.</text>
</comment>